<dbReference type="PROSITE" id="PS51375">
    <property type="entry name" value="PPR"/>
    <property type="match status" value="7"/>
</dbReference>
<feature type="repeat" description="PPR" evidence="3">
    <location>
        <begin position="245"/>
        <end position="279"/>
    </location>
</feature>
<feature type="repeat" description="PPR" evidence="3">
    <location>
        <begin position="689"/>
        <end position="723"/>
    </location>
</feature>
<dbReference type="InterPro" id="IPR046848">
    <property type="entry name" value="E_motif"/>
</dbReference>
<name>A0A067JII0_JATCU</name>
<evidence type="ECO:0000256" key="2">
    <source>
        <dbReference type="ARBA" id="ARBA00022737"/>
    </source>
</evidence>
<dbReference type="GO" id="GO:0003723">
    <property type="term" value="F:RNA binding"/>
    <property type="evidence" value="ECO:0007669"/>
    <property type="project" value="InterPro"/>
</dbReference>
<evidence type="ECO:0000256" key="1">
    <source>
        <dbReference type="ARBA" id="ARBA00006643"/>
    </source>
</evidence>
<comment type="similarity">
    <text evidence="1">Belongs to the PPR family. PCMP-H subfamily.</text>
</comment>
<dbReference type="AlphaFoldDB" id="A0A067JII0"/>
<dbReference type="GO" id="GO:0008270">
    <property type="term" value="F:zinc ion binding"/>
    <property type="evidence" value="ECO:0007669"/>
    <property type="project" value="InterPro"/>
</dbReference>
<reference evidence="5 6" key="1">
    <citation type="journal article" date="2014" name="PLoS ONE">
        <title>Global Analysis of Gene Expression Profiles in Physic Nut (Jatropha curcas L.) Seedlings Exposed to Salt Stress.</title>
        <authorList>
            <person name="Zhang L."/>
            <person name="Zhang C."/>
            <person name="Wu P."/>
            <person name="Chen Y."/>
            <person name="Li M."/>
            <person name="Jiang H."/>
            <person name="Wu G."/>
        </authorList>
    </citation>
    <scope>NUCLEOTIDE SEQUENCE [LARGE SCALE GENOMIC DNA]</scope>
    <source>
        <strain evidence="6">cv. GZQX0401</strain>
        <tissue evidence="5">Young leaves</tissue>
    </source>
</reference>
<dbReference type="OrthoDB" id="733157at2759"/>
<protein>
    <recommendedName>
        <fullName evidence="4">DYW domain-containing protein</fullName>
    </recommendedName>
</protein>
<dbReference type="Pfam" id="PF13041">
    <property type="entry name" value="PPR_2"/>
    <property type="match status" value="3"/>
</dbReference>
<feature type="repeat" description="PPR" evidence="3">
    <location>
        <begin position="142"/>
        <end position="176"/>
    </location>
</feature>
<dbReference type="FunFam" id="1.25.40.10:FF:000285">
    <property type="entry name" value="Pentatricopeptide repeat-containing protein, chloroplastic"/>
    <property type="match status" value="1"/>
</dbReference>
<dbReference type="EMBL" id="KK915213">
    <property type="protein sequence ID" value="KDP23741.1"/>
    <property type="molecule type" value="Genomic_DNA"/>
</dbReference>
<feature type="repeat" description="PPR" evidence="3">
    <location>
        <begin position="552"/>
        <end position="586"/>
    </location>
</feature>
<dbReference type="Pfam" id="PF20430">
    <property type="entry name" value="Eplus_motif"/>
    <property type="match status" value="1"/>
</dbReference>
<dbReference type="NCBIfam" id="TIGR00756">
    <property type="entry name" value="PPR"/>
    <property type="match status" value="3"/>
</dbReference>
<feature type="repeat" description="PPR" evidence="3">
    <location>
        <begin position="349"/>
        <end position="384"/>
    </location>
</feature>
<dbReference type="PANTHER" id="PTHR47926">
    <property type="entry name" value="PENTATRICOPEPTIDE REPEAT-CONTAINING PROTEIN"/>
    <property type="match status" value="1"/>
</dbReference>
<dbReference type="InterPro" id="IPR032867">
    <property type="entry name" value="DYW_dom"/>
</dbReference>
<evidence type="ECO:0000313" key="5">
    <source>
        <dbReference type="EMBL" id="KDP23741.1"/>
    </source>
</evidence>
<proteinExistence type="inferred from homology"/>
<dbReference type="InterPro" id="IPR046849">
    <property type="entry name" value="E2_motif"/>
</dbReference>
<feature type="repeat" description="PPR" evidence="3">
    <location>
        <begin position="110"/>
        <end position="140"/>
    </location>
</feature>
<dbReference type="GO" id="GO:0009451">
    <property type="term" value="P:RNA modification"/>
    <property type="evidence" value="ECO:0007669"/>
    <property type="project" value="InterPro"/>
</dbReference>
<dbReference type="FunFam" id="1.25.40.10:FF:000436">
    <property type="entry name" value="Pentatricopeptide repeat-containing protein At5g39350 family"/>
    <property type="match status" value="1"/>
</dbReference>
<evidence type="ECO:0000313" key="6">
    <source>
        <dbReference type="Proteomes" id="UP000027138"/>
    </source>
</evidence>
<gene>
    <name evidence="5" type="ORF">JCGZ_23574</name>
</gene>
<keyword evidence="2" id="KW-0677">Repeat</keyword>
<dbReference type="Pfam" id="PF13812">
    <property type="entry name" value="PPR_3"/>
    <property type="match status" value="1"/>
</dbReference>
<organism evidence="5 6">
    <name type="scientific">Jatropha curcas</name>
    <name type="common">Barbados nut</name>
    <dbReference type="NCBI Taxonomy" id="180498"/>
    <lineage>
        <taxon>Eukaryota</taxon>
        <taxon>Viridiplantae</taxon>
        <taxon>Streptophyta</taxon>
        <taxon>Embryophyta</taxon>
        <taxon>Tracheophyta</taxon>
        <taxon>Spermatophyta</taxon>
        <taxon>Magnoliopsida</taxon>
        <taxon>eudicotyledons</taxon>
        <taxon>Gunneridae</taxon>
        <taxon>Pentapetalae</taxon>
        <taxon>rosids</taxon>
        <taxon>fabids</taxon>
        <taxon>Malpighiales</taxon>
        <taxon>Euphorbiaceae</taxon>
        <taxon>Crotonoideae</taxon>
        <taxon>Jatropheae</taxon>
        <taxon>Jatropha</taxon>
    </lineage>
</organism>
<dbReference type="Pfam" id="PF01535">
    <property type="entry name" value="PPR"/>
    <property type="match status" value="5"/>
</dbReference>
<dbReference type="FunFam" id="1.25.40.10:FF:001050">
    <property type="entry name" value="Pentatricopeptide repeat-containing protein At2g33760"/>
    <property type="match status" value="1"/>
</dbReference>
<dbReference type="Proteomes" id="UP000027138">
    <property type="component" value="Unassembled WGS sequence"/>
</dbReference>
<dbReference type="PANTHER" id="PTHR47926:SF522">
    <property type="entry name" value="TETRATRICOPEPTIDE REPEAT-LIKE SUPERFAMILY PROTEIN"/>
    <property type="match status" value="1"/>
</dbReference>
<dbReference type="FunFam" id="1.25.40.10:FF:000798">
    <property type="entry name" value="Pentatricopeptide repeat-containing protein At3g49170, chloroplastic"/>
    <property type="match status" value="1"/>
</dbReference>
<sequence>MITLSLPSPAKLPLPSLEPNNQLPRQNLPPPLTALKHHNRLHSLNNRLIHHLDAGHLRKAISTLDLMSQEGTHPDLITYSLLLKSCIRTNNFKLGKLVHDYLTQSGVEPDLVILNSLISLYSKCGEWDKADGIFQSMGNKRDLVSWSALISCYANNGMEFEAIKVYIDMLACGFYPNEYCYTAVIRACSNCENFSLGEIIFGSLLKSGYFDSHVCVGCALIDMFVRGSGDFVSAHKVFDNMAERNGVTWTLMISRLQQLGYFRDAIDFFINMVLSGYTPDEYTLSGVVSACAESRLLSYGQQLHSWAIKSGLVLDVCVGCSLVDMYAKCAVGGSVDDSRKVFDRMPHQNIMSWTAIITGYMQSAGCEKEAVELFLEMIKGQIKPNHVTFSSILKACANLSNQCMGEQVFAYAVKLGLASVNCVGNSLISMYARCDNMENARKAFDVLFDKHLVSHYTIVDAYATSLNSEDAFELYNEFEDKGTGVNAFTFASLLSGASTIGAIAKGEQIHGQILKLGLKSNLHISNASISMYSRCGDIESAFQVFNGMGDRNVISWTSMVTGFAKHGFAARALDIFHKMLEAGVRPNEITYIAVLSACSHSGLTSEGWKHFKSMNLEHGIVPRMEHYACMVDLLGRSGCLEEAMEFINSMPFKPDALVLRTFLGACTVHGNIDLGKHAAKMILEQEPSDPATYILLSNLYASAGQWEEVAEIRKNMKERNLIKEAGCSWIEVENIVHKFYVGDTSHSQARQIYDELDQLVLKIKELGYVPNTDHVLHDVEEEQKEQYLLQHSEKLAVAFGFISTSKSKTIRVFKNLRVCGDCHTAFKYFSVVEGREIVVRDSNRFHHFKDGKCSCDDYW</sequence>
<keyword evidence="6" id="KW-1185">Reference proteome</keyword>
<evidence type="ECO:0000259" key="4">
    <source>
        <dbReference type="Pfam" id="PF14432"/>
    </source>
</evidence>
<accession>A0A067JII0</accession>
<dbReference type="Pfam" id="PF20431">
    <property type="entry name" value="E_motif"/>
    <property type="match status" value="1"/>
</dbReference>
<feature type="domain" description="DYW" evidence="4">
    <location>
        <begin position="767"/>
        <end position="859"/>
    </location>
</feature>
<dbReference type="Pfam" id="PF14432">
    <property type="entry name" value="DYW_deaminase"/>
    <property type="match status" value="1"/>
</dbReference>
<feature type="repeat" description="PPR" evidence="3">
    <location>
        <begin position="75"/>
        <end position="109"/>
    </location>
</feature>
<dbReference type="InterPro" id="IPR046960">
    <property type="entry name" value="PPR_At4g14850-like_plant"/>
</dbReference>
<dbReference type="InterPro" id="IPR011990">
    <property type="entry name" value="TPR-like_helical_dom_sf"/>
</dbReference>
<dbReference type="InterPro" id="IPR002885">
    <property type="entry name" value="PPR_rpt"/>
</dbReference>
<evidence type="ECO:0000256" key="3">
    <source>
        <dbReference type="PROSITE-ProRule" id="PRU00708"/>
    </source>
</evidence>
<dbReference type="Gene3D" id="1.25.40.10">
    <property type="entry name" value="Tetratricopeptide repeat domain"/>
    <property type="match status" value="5"/>
</dbReference>